<dbReference type="AlphaFoldDB" id="A0A2G9ZGF9"/>
<organism evidence="1 2">
    <name type="scientific">bacterium (Candidatus Gribaldobacteria) CG23_combo_of_CG06-09_8_20_14_all_37_87_8</name>
    <dbReference type="NCBI Taxonomy" id="2014278"/>
    <lineage>
        <taxon>Bacteria</taxon>
        <taxon>Candidatus Gribaldobacteria</taxon>
    </lineage>
</organism>
<comment type="caution">
    <text evidence="1">The sequence shown here is derived from an EMBL/GenBank/DDBJ whole genome shotgun (WGS) entry which is preliminary data.</text>
</comment>
<reference evidence="1 2" key="1">
    <citation type="submission" date="2017-09" db="EMBL/GenBank/DDBJ databases">
        <title>Depth-based differentiation of microbial function through sediment-hosted aquifers and enrichment of novel symbionts in the deep terrestrial subsurface.</title>
        <authorList>
            <person name="Probst A.J."/>
            <person name="Ladd B."/>
            <person name="Jarett J.K."/>
            <person name="Geller-Mcgrath D.E."/>
            <person name="Sieber C.M."/>
            <person name="Emerson J.B."/>
            <person name="Anantharaman K."/>
            <person name="Thomas B.C."/>
            <person name="Malmstrom R."/>
            <person name="Stieglmeier M."/>
            <person name="Klingl A."/>
            <person name="Woyke T."/>
            <person name="Ryan C.M."/>
            <person name="Banfield J.F."/>
        </authorList>
    </citation>
    <scope>NUCLEOTIDE SEQUENCE [LARGE SCALE GENOMIC DNA]</scope>
    <source>
        <strain evidence="1">CG23_combo_of_CG06-09_8_20_14_all_37_87_8</strain>
    </source>
</reference>
<dbReference type="EMBL" id="PCSB01000050">
    <property type="protein sequence ID" value="PIP31660.1"/>
    <property type="molecule type" value="Genomic_DNA"/>
</dbReference>
<evidence type="ECO:0000313" key="2">
    <source>
        <dbReference type="Proteomes" id="UP000230447"/>
    </source>
</evidence>
<dbReference type="Proteomes" id="UP000230447">
    <property type="component" value="Unassembled WGS sequence"/>
</dbReference>
<evidence type="ECO:0000313" key="1">
    <source>
        <dbReference type="EMBL" id="PIP31660.1"/>
    </source>
</evidence>
<protein>
    <submittedName>
        <fullName evidence="1">Uncharacterized protein</fullName>
    </submittedName>
</protein>
<accession>A0A2G9ZGF9</accession>
<sequence length="408" mass="46948">MEDQLMKRERRVTRELFGHTVEREISSGYSGTYTVKIGRVGEEEEFYLPIGNKYLKLRQTETGFELICEVQNRPSKRKGQIYGEISKVLSVKQTLELIGVIRKAGLSQNDNVFSRLETDEEMASFDAWREDLPVKNKLKGRIKRHRGRIENEFYILRQAVKDSLSLAPEGFLVVNNLSTKKKEKAEEAIEAREIEYPYCFKLKLPSWLGSTFDDIWLIEEEAFNKLLAQGNQKSGSVLALDEIKQAIHDRKWFCIVCGKGLEQLDHGHLKKCPECLQKPKQKGIQIRFCNRCGAGFEKREGQDGRSWASSTICPKCWVQNTLATGTFLKDQRLKDVLFIRELVCFDQPIKELLKEAYKIASTIVLHAYIIESGKLVGLKMVVFENNQEVGRFEEEAQVVDFLIESAKH</sequence>
<proteinExistence type="predicted"/>
<gene>
    <name evidence="1" type="ORF">COX24_02360</name>
</gene>
<name>A0A2G9ZGF9_9BACT</name>